<reference evidence="1 2" key="1">
    <citation type="submission" date="2016-11" db="EMBL/GenBank/DDBJ databases">
        <title>Mixed transmission modes and dynamic genome evolution in an obligate animal-bacterial symbiosis.</title>
        <authorList>
            <person name="Russell S.L."/>
            <person name="Corbett-Detig R.B."/>
            <person name="Cavanaugh C.M."/>
        </authorList>
    </citation>
    <scope>NUCLEOTIDE SEQUENCE [LARGE SCALE GENOMIC DNA]</scope>
    <source>
        <strain evidence="1">Sveles-Q1</strain>
    </source>
</reference>
<name>A0A1T2KZR2_9GAMM</name>
<dbReference type="Proteomes" id="UP000191110">
    <property type="component" value="Unassembled WGS sequence"/>
</dbReference>
<organism evidence="1 2">
    <name type="scientific">Solemya pervernicosa gill symbiont</name>
    <dbReference type="NCBI Taxonomy" id="642797"/>
    <lineage>
        <taxon>Bacteria</taxon>
        <taxon>Pseudomonadati</taxon>
        <taxon>Pseudomonadota</taxon>
        <taxon>Gammaproteobacteria</taxon>
        <taxon>sulfur-oxidizing symbionts</taxon>
    </lineage>
</organism>
<proteinExistence type="predicted"/>
<gene>
    <name evidence="1" type="ORF">BOW53_15935</name>
</gene>
<keyword evidence="2" id="KW-1185">Reference proteome</keyword>
<accession>A0A1T2KZR2</accession>
<evidence type="ECO:0000313" key="1">
    <source>
        <dbReference type="EMBL" id="OOZ38335.1"/>
    </source>
</evidence>
<evidence type="ECO:0000313" key="2">
    <source>
        <dbReference type="Proteomes" id="UP000191110"/>
    </source>
</evidence>
<dbReference type="AlphaFoldDB" id="A0A1T2KZR2"/>
<protein>
    <submittedName>
        <fullName evidence="1">Uncharacterized protein</fullName>
    </submittedName>
</protein>
<dbReference type="EMBL" id="MPRL01000101">
    <property type="protein sequence ID" value="OOZ38335.1"/>
    <property type="molecule type" value="Genomic_DNA"/>
</dbReference>
<sequence>MEGLCLERFPSMDGGAQPLKQSRLNRMEILQKFRASVNTKEVSGVRQIIRLIWFFVNAVVSLQILPAVTLPANKGADTVLPNDSLVMTLSWSMNGDSQISMLGGY</sequence>
<comment type="caution">
    <text evidence="1">The sequence shown here is derived from an EMBL/GenBank/DDBJ whole genome shotgun (WGS) entry which is preliminary data.</text>
</comment>